<comment type="subunit">
    <text evidence="4">Part of the Bam complex.</text>
</comment>
<comment type="function">
    <text evidence="4">Part of the outer membrane protein assembly complex, which is involved in assembly and insertion of beta-barrel proteins into the outer membrane.</text>
</comment>
<dbReference type="InterPro" id="IPR011047">
    <property type="entry name" value="Quinoprotein_ADH-like_sf"/>
</dbReference>
<dbReference type="Gene3D" id="2.130.10.10">
    <property type="entry name" value="YVTN repeat-like/Quinoprotein amine dehydrogenase"/>
    <property type="match status" value="1"/>
</dbReference>
<comment type="subcellular location">
    <subcellularLocation>
        <location evidence="4">Cell outer membrane</location>
        <topology evidence="4">Lipid-anchor</topology>
    </subcellularLocation>
</comment>
<protein>
    <recommendedName>
        <fullName evidence="4">Outer membrane protein assembly factor BamB</fullName>
    </recommendedName>
</protein>
<evidence type="ECO:0000313" key="7">
    <source>
        <dbReference type="Proteomes" id="UP001366060"/>
    </source>
</evidence>
<accession>A0ABU9H8M8</accession>
<dbReference type="Pfam" id="PF13360">
    <property type="entry name" value="PQQ_2"/>
    <property type="match status" value="2"/>
</dbReference>
<dbReference type="NCBIfam" id="NF008351">
    <property type="entry name" value="PRK11138.1"/>
    <property type="match status" value="1"/>
</dbReference>
<feature type="domain" description="Pyrrolo-quinoline quinone repeat" evidence="5">
    <location>
        <begin position="110"/>
        <end position="319"/>
    </location>
</feature>
<dbReference type="Proteomes" id="UP001366060">
    <property type="component" value="Unassembled WGS sequence"/>
</dbReference>
<evidence type="ECO:0000256" key="4">
    <source>
        <dbReference type="HAMAP-Rule" id="MF_00923"/>
    </source>
</evidence>
<dbReference type="EMBL" id="JBAKBA010000005">
    <property type="protein sequence ID" value="MEL0658227.1"/>
    <property type="molecule type" value="Genomic_DNA"/>
</dbReference>
<comment type="similarity">
    <text evidence="4">Belongs to the BamB family.</text>
</comment>
<evidence type="ECO:0000313" key="6">
    <source>
        <dbReference type="EMBL" id="MEL0658227.1"/>
    </source>
</evidence>
<feature type="domain" description="Pyrrolo-quinoline quinone repeat" evidence="5">
    <location>
        <begin position="48"/>
        <end position="105"/>
    </location>
</feature>
<name>A0ABU9H8M8_9GAMM</name>
<keyword evidence="2 4" id="KW-0472">Membrane</keyword>
<keyword evidence="4" id="KW-0564">Palmitate</keyword>
<evidence type="ECO:0000256" key="3">
    <source>
        <dbReference type="ARBA" id="ARBA00023237"/>
    </source>
</evidence>
<evidence type="ECO:0000256" key="2">
    <source>
        <dbReference type="ARBA" id="ARBA00023136"/>
    </source>
</evidence>
<keyword evidence="7" id="KW-1185">Reference proteome</keyword>
<evidence type="ECO:0000259" key="5">
    <source>
        <dbReference type="Pfam" id="PF13360"/>
    </source>
</evidence>
<dbReference type="NCBIfam" id="TIGR03300">
    <property type="entry name" value="assembly_YfgL"/>
    <property type="match status" value="1"/>
</dbReference>
<dbReference type="InterPro" id="IPR015943">
    <property type="entry name" value="WD40/YVTN_repeat-like_dom_sf"/>
</dbReference>
<reference evidence="6 7" key="1">
    <citation type="submission" date="2024-02" db="EMBL/GenBank/DDBJ databases">
        <title>Bacteria isolated from the canopy kelp, Nereocystis luetkeana.</title>
        <authorList>
            <person name="Pfister C.A."/>
            <person name="Younker I.T."/>
            <person name="Light S.H."/>
        </authorList>
    </citation>
    <scope>NUCLEOTIDE SEQUENCE [LARGE SCALE GENOMIC DNA]</scope>
    <source>
        <strain evidence="6 7">TI.2.07</strain>
    </source>
</reference>
<dbReference type="HAMAP" id="MF_00923">
    <property type="entry name" value="OM_assembly_BamB"/>
    <property type="match status" value="1"/>
</dbReference>
<keyword evidence="1 4" id="KW-0732">Signal</keyword>
<organism evidence="6 7">
    <name type="scientific">Psychromonas arctica</name>
    <dbReference type="NCBI Taxonomy" id="168275"/>
    <lineage>
        <taxon>Bacteria</taxon>
        <taxon>Pseudomonadati</taxon>
        <taxon>Pseudomonadota</taxon>
        <taxon>Gammaproteobacteria</taxon>
        <taxon>Alteromonadales</taxon>
        <taxon>Psychromonadaceae</taxon>
        <taxon>Psychromonas</taxon>
    </lineage>
</organism>
<dbReference type="PANTHER" id="PTHR34512:SF30">
    <property type="entry name" value="OUTER MEMBRANE PROTEIN ASSEMBLY FACTOR BAMB"/>
    <property type="match status" value="1"/>
</dbReference>
<dbReference type="InterPro" id="IPR018391">
    <property type="entry name" value="PQQ_b-propeller_rpt"/>
</dbReference>
<keyword evidence="4" id="KW-0449">Lipoprotein</keyword>
<evidence type="ECO:0000256" key="1">
    <source>
        <dbReference type="ARBA" id="ARBA00022729"/>
    </source>
</evidence>
<dbReference type="RefSeq" id="WP_341626921.1">
    <property type="nucleotide sequence ID" value="NZ_JBAKBA010000005.1"/>
</dbReference>
<dbReference type="InterPro" id="IPR017687">
    <property type="entry name" value="BamB"/>
</dbReference>
<dbReference type="PANTHER" id="PTHR34512">
    <property type="entry name" value="CELL SURFACE PROTEIN"/>
    <property type="match status" value="1"/>
</dbReference>
<dbReference type="SMART" id="SM00564">
    <property type="entry name" value="PQQ"/>
    <property type="match status" value="7"/>
</dbReference>
<dbReference type="PROSITE" id="PS51257">
    <property type="entry name" value="PROKAR_LIPOPROTEIN"/>
    <property type="match status" value="1"/>
</dbReference>
<comment type="caution">
    <text evidence="6">The sequence shown here is derived from an EMBL/GenBank/DDBJ whole genome shotgun (WGS) entry which is preliminary data.</text>
</comment>
<keyword evidence="3 4" id="KW-0998">Cell outer membrane</keyword>
<proteinExistence type="inferred from homology"/>
<dbReference type="InterPro" id="IPR002372">
    <property type="entry name" value="PQQ_rpt_dom"/>
</dbReference>
<sequence length="399" mass="43483">MIKWVKNITVIASSALILSGCSIFSSEEDVVKMAELPEFQATYKPVIAWSTSIGSGVDKYYSQLQPAVDEKAVYVAARDGEVKALSVKKGNKLWSIDLGDHKSNTANRSARLSGGIGLGIDTLYIGTENAQVFALDAEKGDIKWLSNVSGEVIAQPVYDNGFVIIHTSRGELTALDSKTGEEVWTLANAQPKLTLRGSATPSISQGGVIYGRADGYVSAALLESGRPLWQIPVARPYGATELDRLADADMKPIVVNGTVYALAYNGNLVAIDLLKGELLWTKKYAGYNDISVSGRDIFLTDYRGYVFAINRNDGEQRWVNKELAYRNVTGVTVANDFIVVGDAEGYLHWIDRESGQFVAQQDLDSDGLYIEPIATSTHLYLQTRSGDLIAIEKPILNVE</sequence>
<gene>
    <name evidence="4 6" type="primary">bamB</name>
    <name evidence="6" type="ORF">V6255_03650</name>
</gene>
<dbReference type="SUPFAM" id="SSF50998">
    <property type="entry name" value="Quinoprotein alcohol dehydrogenase-like"/>
    <property type="match status" value="1"/>
</dbReference>